<feature type="chain" id="PRO_5035752727" evidence="1">
    <location>
        <begin position="40"/>
        <end position="448"/>
    </location>
</feature>
<proteinExistence type="predicted"/>
<dbReference type="SUPFAM" id="SSF53474">
    <property type="entry name" value="alpha/beta-Hydrolases"/>
    <property type="match status" value="1"/>
</dbReference>
<dbReference type="Gene3D" id="3.40.50.1820">
    <property type="entry name" value="alpha/beta hydrolase"/>
    <property type="match status" value="1"/>
</dbReference>
<evidence type="ECO:0000256" key="1">
    <source>
        <dbReference type="SAM" id="SignalP"/>
    </source>
</evidence>
<name>A0A8T0Q870_PANVG</name>
<keyword evidence="3" id="KW-1185">Reference proteome</keyword>
<evidence type="ECO:0000313" key="2">
    <source>
        <dbReference type="EMBL" id="KAG2570163.1"/>
    </source>
</evidence>
<accession>A0A8T0Q870</accession>
<keyword evidence="1" id="KW-0732">Signal</keyword>
<reference evidence="2" key="1">
    <citation type="submission" date="2020-05" db="EMBL/GenBank/DDBJ databases">
        <title>WGS assembly of Panicum virgatum.</title>
        <authorList>
            <person name="Lovell J.T."/>
            <person name="Jenkins J."/>
            <person name="Shu S."/>
            <person name="Juenger T.E."/>
            <person name="Schmutz J."/>
        </authorList>
    </citation>
    <scope>NUCLEOTIDE SEQUENCE</scope>
    <source>
        <strain evidence="2">AP13</strain>
    </source>
</reference>
<dbReference type="PANTHER" id="PTHR11440">
    <property type="entry name" value="LECITHIN-CHOLESTEROL ACYLTRANSFERASE-RELATED"/>
    <property type="match status" value="1"/>
</dbReference>
<comment type="caution">
    <text evidence="2">The sequence shown here is derived from an EMBL/GenBank/DDBJ whole genome shotgun (WGS) entry which is preliminary data.</text>
</comment>
<dbReference type="OrthoDB" id="190846at2759"/>
<dbReference type="Proteomes" id="UP000823388">
    <property type="component" value="Chromosome 7K"/>
</dbReference>
<dbReference type="GO" id="GO:0006629">
    <property type="term" value="P:lipid metabolic process"/>
    <property type="evidence" value="ECO:0007669"/>
    <property type="project" value="InterPro"/>
</dbReference>
<feature type="signal peptide" evidence="1">
    <location>
        <begin position="1"/>
        <end position="39"/>
    </location>
</feature>
<organism evidence="2 3">
    <name type="scientific">Panicum virgatum</name>
    <name type="common">Blackwell switchgrass</name>
    <dbReference type="NCBI Taxonomy" id="38727"/>
    <lineage>
        <taxon>Eukaryota</taxon>
        <taxon>Viridiplantae</taxon>
        <taxon>Streptophyta</taxon>
        <taxon>Embryophyta</taxon>
        <taxon>Tracheophyta</taxon>
        <taxon>Spermatophyta</taxon>
        <taxon>Magnoliopsida</taxon>
        <taxon>Liliopsida</taxon>
        <taxon>Poales</taxon>
        <taxon>Poaceae</taxon>
        <taxon>PACMAD clade</taxon>
        <taxon>Panicoideae</taxon>
        <taxon>Panicodae</taxon>
        <taxon>Paniceae</taxon>
        <taxon>Panicinae</taxon>
        <taxon>Panicum</taxon>
        <taxon>Panicum sect. Hiantes</taxon>
    </lineage>
</organism>
<evidence type="ECO:0000313" key="3">
    <source>
        <dbReference type="Proteomes" id="UP000823388"/>
    </source>
</evidence>
<dbReference type="AlphaFoldDB" id="A0A8T0Q870"/>
<dbReference type="InterPro" id="IPR003386">
    <property type="entry name" value="LACT/PDAT_acylTrfase"/>
</dbReference>
<gene>
    <name evidence="2" type="ORF">PVAP13_7KG031500</name>
</gene>
<dbReference type="Pfam" id="PF02450">
    <property type="entry name" value="LCAT"/>
    <property type="match status" value="1"/>
</dbReference>
<dbReference type="GO" id="GO:0008374">
    <property type="term" value="F:O-acyltransferase activity"/>
    <property type="evidence" value="ECO:0007669"/>
    <property type="project" value="InterPro"/>
</dbReference>
<sequence>MRRQTQIQPSQMELLPQRLSPLVVLLLATPLFVGAPSLADDATSSLHPVVLVPGNTCAQLDARLTDEYEPPTPGCGMPKQGRGWFRLWDNFTALQEDPALLPCHADQLRLVYDPVAGDYRNMPGVKTRVVSFGSTRSFRFDDPARKNVCMEGLVDALEGVGYREGANLFGAPYDFRHAPAAPGMASKVFSDLSSSFKLLVERASERSGNKPVILVTHSMGGLFTMVFLDRTHLAWRRRFVKHLVMLCLGAGGSPLNMWPLAFNAASPPSSLPGTVLTYGNRSFASMFSLLPSPKVYGDAPLVITGAKNYSASNMAEYLAAVGLSEEQVALYRTRALPVTLDIRAPLVPMTSINGVGVPTIDKLVFWDGNFSAKPQLVNGDGDGQINLQTVLALESLIRAHPDQGYFKSILIPNTTHKGMISDEFALKRVVSEILEQIKPPHDTGTLIN</sequence>
<dbReference type="InterPro" id="IPR029058">
    <property type="entry name" value="AB_hydrolase_fold"/>
</dbReference>
<protein>
    <submittedName>
        <fullName evidence="2">Uncharacterized protein</fullName>
    </submittedName>
</protein>
<dbReference type="EMBL" id="CM029049">
    <property type="protein sequence ID" value="KAG2570163.1"/>
    <property type="molecule type" value="Genomic_DNA"/>
</dbReference>